<dbReference type="PANTHER" id="PTHR38451:SF1">
    <property type="entry name" value="TRNA (ADENINE(22)-N(1))-METHYLTRANSFERASE"/>
    <property type="match status" value="1"/>
</dbReference>
<dbReference type="InterPro" id="IPR029063">
    <property type="entry name" value="SAM-dependent_MTases_sf"/>
</dbReference>
<dbReference type="Gene3D" id="1.10.287.1890">
    <property type="match status" value="1"/>
</dbReference>
<organism evidence="2 3">
    <name type="scientific">Paenibacillus sambharensis</name>
    <dbReference type="NCBI Taxonomy" id="1803190"/>
    <lineage>
        <taxon>Bacteria</taxon>
        <taxon>Bacillati</taxon>
        <taxon>Bacillota</taxon>
        <taxon>Bacilli</taxon>
        <taxon>Bacillales</taxon>
        <taxon>Paenibacillaceae</taxon>
        <taxon>Paenibacillus</taxon>
    </lineage>
</organism>
<dbReference type="AlphaFoldDB" id="A0A2W1L251"/>
<keyword evidence="3" id="KW-1185">Reference proteome</keyword>
<dbReference type="RefSeq" id="WP_111148847.1">
    <property type="nucleotide sequence ID" value="NZ_QKRB01000055.1"/>
</dbReference>
<accession>A0A2W1L251</accession>
<proteinExistence type="predicted"/>
<evidence type="ECO:0000313" key="3">
    <source>
        <dbReference type="Proteomes" id="UP000249522"/>
    </source>
</evidence>
<keyword evidence="2" id="KW-0808">Transferase</keyword>
<dbReference type="SUPFAM" id="SSF53335">
    <property type="entry name" value="S-adenosyl-L-methionine-dependent methyltransferases"/>
    <property type="match status" value="1"/>
</dbReference>
<keyword evidence="2" id="KW-0489">Methyltransferase</keyword>
<dbReference type="Pfam" id="PF04816">
    <property type="entry name" value="TrmK"/>
    <property type="match status" value="1"/>
</dbReference>
<gene>
    <name evidence="2" type="ORF">DNH61_20735</name>
</gene>
<evidence type="ECO:0000313" key="2">
    <source>
        <dbReference type="EMBL" id="PZD94038.1"/>
    </source>
</evidence>
<dbReference type="GO" id="GO:0160105">
    <property type="term" value="F:tRNA (adenine(22)-N1)-methyltransferase activity"/>
    <property type="evidence" value="ECO:0007669"/>
    <property type="project" value="InterPro"/>
</dbReference>
<name>A0A2W1L251_9BACL</name>
<dbReference type="PIRSF" id="PIRSF018637">
    <property type="entry name" value="TrmK"/>
    <property type="match status" value="1"/>
</dbReference>
<dbReference type="Gene3D" id="3.40.50.150">
    <property type="entry name" value="Vaccinia Virus protein VP39"/>
    <property type="match status" value="1"/>
</dbReference>
<dbReference type="GO" id="GO:0032259">
    <property type="term" value="P:methylation"/>
    <property type="evidence" value="ECO:0007669"/>
    <property type="project" value="UniProtKB-KW"/>
</dbReference>
<dbReference type="PANTHER" id="PTHR38451">
    <property type="entry name" value="TRNA (ADENINE(22)-N(1))-METHYLTRANSFERASE"/>
    <property type="match status" value="1"/>
</dbReference>
<dbReference type="InterPro" id="IPR006901">
    <property type="entry name" value="TrmK"/>
</dbReference>
<evidence type="ECO:0000256" key="1">
    <source>
        <dbReference type="SAM" id="Coils"/>
    </source>
</evidence>
<keyword evidence="1" id="KW-0175">Coiled coil</keyword>
<reference evidence="2 3" key="1">
    <citation type="submission" date="2018-06" db="EMBL/GenBank/DDBJ databases">
        <title>Paenibacillus imtechensis sp. nov.</title>
        <authorList>
            <person name="Pinnaka A.K."/>
            <person name="Singh H."/>
            <person name="Kaur M."/>
        </authorList>
    </citation>
    <scope>NUCLEOTIDE SEQUENCE [LARGE SCALE GENOMIC DNA]</scope>
    <source>
        <strain evidence="2 3">SMB1</strain>
    </source>
</reference>
<dbReference type="OrthoDB" id="5881184at2"/>
<protein>
    <submittedName>
        <fullName evidence="2">tRNA (Adenine-N(1))-methyltransferase</fullName>
    </submittedName>
</protein>
<comment type="caution">
    <text evidence="2">The sequence shown here is derived from an EMBL/GenBank/DDBJ whole genome shotgun (WGS) entry which is preliminary data.</text>
</comment>
<sequence>MLKLSRRLQTIAGLVPQHSRVADIGSDHGLLPVYLLQTGRSDFAVAGELNEGPLQAAVRQIEAAGLTGRIAARRGNGLAVVEPGEVDCVTIAGMGGALMAAILSEGMAAGKLEGVTTLVLQPNVGEDLVRRWLLQQGWYLAAERLVEEDGKWYEVLLAVRIADAEACSTMLYNPTFLPLDRDEEEKRRLLLHMGPWLLRQPSNVLRRKWQSEADKLRKICARMGRSDSAEAAEKQREMEREIETIEEVLGCLQTDKRSFS</sequence>
<dbReference type="EMBL" id="QKRB01000055">
    <property type="protein sequence ID" value="PZD94038.1"/>
    <property type="molecule type" value="Genomic_DNA"/>
</dbReference>
<dbReference type="Proteomes" id="UP000249522">
    <property type="component" value="Unassembled WGS sequence"/>
</dbReference>
<feature type="coiled-coil region" evidence="1">
    <location>
        <begin position="228"/>
        <end position="255"/>
    </location>
</feature>